<evidence type="ECO:0000313" key="2">
    <source>
        <dbReference type="EMBL" id="SDM32317.1"/>
    </source>
</evidence>
<gene>
    <name evidence="2" type="ORF">SAMN05216360_101557</name>
</gene>
<keyword evidence="3" id="KW-1185">Reference proteome</keyword>
<dbReference type="EMBL" id="FNHS01000001">
    <property type="protein sequence ID" value="SDM32317.1"/>
    <property type="molecule type" value="Genomic_DNA"/>
</dbReference>
<keyword evidence="1" id="KW-0472">Membrane</keyword>
<dbReference type="Pfam" id="PF00873">
    <property type="entry name" value="ACR_tran"/>
    <property type="match status" value="1"/>
</dbReference>
<reference evidence="3" key="1">
    <citation type="submission" date="2016-10" db="EMBL/GenBank/DDBJ databases">
        <authorList>
            <person name="Varghese N."/>
            <person name="Submissions S."/>
        </authorList>
    </citation>
    <scope>NUCLEOTIDE SEQUENCE [LARGE SCALE GENOMIC DNA]</scope>
    <source>
        <strain evidence="3">BL47</strain>
    </source>
</reference>
<protein>
    <submittedName>
        <fullName evidence="2">AcrB/AcrD/AcrF family protein</fullName>
    </submittedName>
</protein>
<feature type="transmembrane region" description="Helical" evidence="1">
    <location>
        <begin position="125"/>
        <end position="147"/>
    </location>
</feature>
<dbReference type="GO" id="GO:0042910">
    <property type="term" value="F:xenobiotic transmembrane transporter activity"/>
    <property type="evidence" value="ECO:0007669"/>
    <property type="project" value="TreeGrafter"/>
</dbReference>
<dbReference type="SUPFAM" id="SSF82866">
    <property type="entry name" value="Multidrug efflux transporter AcrB transmembrane domain"/>
    <property type="match status" value="1"/>
</dbReference>
<sequence>MGRVRCHTAGAVEDSAKAMNALVAVFPLMLIVTLTIIMLQVRSFTTMLMAFATAPPGLVGAVPTLLVVHQPFGFDAILGLIALSGILMRHTLILVDQMHHDRATGLSDYGAIVELTVRRARPVSLTAVAILAFISLTHSLPWGALAYALIDRVGIGTLLTLLFHPALYAFEFRVGRSPRPTRAAVAGAPAGHTP</sequence>
<feature type="transmembrane region" description="Helical" evidence="1">
    <location>
        <begin position="74"/>
        <end position="95"/>
    </location>
</feature>
<organism evidence="2 3">
    <name type="scientific">Methylobacterium phyllostachyos</name>
    <dbReference type="NCBI Taxonomy" id="582672"/>
    <lineage>
        <taxon>Bacteria</taxon>
        <taxon>Pseudomonadati</taxon>
        <taxon>Pseudomonadota</taxon>
        <taxon>Alphaproteobacteria</taxon>
        <taxon>Hyphomicrobiales</taxon>
        <taxon>Methylobacteriaceae</taxon>
        <taxon>Methylobacterium</taxon>
    </lineage>
</organism>
<feature type="transmembrane region" description="Helical" evidence="1">
    <location>
        <begin position="153"/>
        <end position="170"/>
    </location>
</feature>
<keyword evidence="1" id="KW-0812">Transmembrane</keyword>
<dbReference type="InterPro" id="IPR001036">
    <property type="entry name" value="Acrflvin-R"/>
</dbReference>
<feature type="transmembrane region" description="Helical" evidence="1">
    <location>
        <begin position="21"/>
        <end position="41"/>
    </location>
</feature>
<evidence type="ECO:0000313" key="3">
    <source>
        <dbReference type="Proteomes" id="UP000198704"/>
    </source>
</evidence>
<dbReference type="GO" id="GO:0005886">
    <property type="term" value="C:plasma membrane"/>
    <property type="evidence" value="ECO:0007669"/>
    <property type="project" value="TreeGrafter"/>
</dbReference>
<dbReference type="STRING" id="582672.SAMN05216360_101557"/>
<accession>A0A1G9SAF8</accession>
<dbReference type="AlphaFoldDB" id="A0A1G9SAF8"/>
<evidence type="ECO:0000256" key="1">
    <source>
        <dbReference type="SAM" id="Phobius"/>
    </source>
</evidence>
<proteinExistence type="predicted"/>
<dbReference type="Gene3D" id="1.20.1640.10">
    <property type="entry name" value="Multidrug efflux transporter AcrB transmembrane domain"/>
    <property type="match status" value="1"/>
</dbReference>
<dbReference type="Gene3D" id="3.30.70.1440">
    <property type="entry name" value="Multidrug efflux transporter AcrB pore domain"/>
    <property type="match status" value="1"/>
</dbReference>
<dbReference type="PANTHER" id="PTHR32063">
    <property type="match status" value="1"/>
</dbReference>
<dbReference type="PANTHER" id="PTHR32063:SF18">
    <property type="entry name" value="CATION EFFLUX SYSTEM PROTEIN"/>
    <property type="match status" value="1"/>
</dbReference>
<keyword evidence="1" id="KW-1133">Transmembrane helix</keyword>
<name>A0A1G9SAF8_9HYPH</name>
<dbReference type="Proteomes" id="UP000198704">
    <property type="component" value="Unassembled WGS sequence"/>
</dbReference>